<protein>
    <submittedName>
        <fullName evidence="2">Uncharacterized protein</fullName>
    </submittedName>
</protein>
<dbReference type="EMBL" id="PRFA01000238">
    <property type="protein sequence ID" value="PWU84279.1"/>
    <property type="molecule type" value="Genomic_DNA"/>
</dbReference>
<feature type="compositionally biased region" description="Polar residues" evidence="1">
    <location>
        <begin position="310"/>
        <end position="323"/>
    </location>
</feature>
<feature type="region of interest" description="Disordered" evidence="1">
    <location>
        <begin position="465"/>
        <end position="496"/>
    </location>
</feature>
<feature type="compositionally biased region" description="Polar residues" evidence="1">
    <location>
        <begin position="86"/>
        <end position="96"/>
    </location>
</feature>
<feature type="compositionally biased region" description="Low complexity" evidence="1">
    <location>
        <begin position="348"/>
        <end position="364"/>
    </location>
</feature>
<sequence length="1127" mass="122992">MWEQQPKPVTSLPLRPLDSTNERVSTSSSSSRSDSGSYSYSYSETQSATETETASTVTKEPPLTGQKKFLSFPDLPLPVPQPPRPITSSQVNQSISAKAKKERPSNTNSTSSDSYGDSEGYSYSYSHSSSSSEEEDTGSSSGSSYSYSYSTESTKKGKYYATQNKRLKTTHDVKPEESSLSYTYSESLSTEKGRGEGSVTHTYSSTTSGSRSRNGSDSVGTEGSGSYGYSYSSSTDGSTTTQASMPRVKKVSGKIAESTKGTEESSTRDIKKDVATKGSQNYSYSYLCTEDEKTRSSSKHHVSLSSTESKTSGVKATGSSTRIGSRLSESLDIKLNKVSPLSLSTGKSETTPSNSSTNSLITGSIGSGSLRDSSVITQHDTTSTYTEDREGLSQGSVLTDVPPPTASMQTREVIVLRAPPEEAPRFRVLPRICLVARGSENDTISFFLNRLMWIQSDFIRREAEKETTESVSTAIKGDGTKSTEARSKSKTKKGMVKEEQQALRDVPQHHFIKKSLKFALKAVGVETAEERAVALREFVMPMHRDTALSILETCAHKSVFKRVKSMFLAHDKFQSGEVPLDVTLELLGRCGIAHRNMENLTLSICTAFPKGSTPLLCVIQRMPPSGPPIATVEGEEPKPLETKMNEEVVDVCNSALRTGGAAVYWDERRGCIYVGNRSVMKAITSSDTAKRIVVQLEALIYVCFALEACTIEDKSLSAVLYTPLLAALLSCTSKDVPDTKSILVENALVSVLNPLKQLERLSAHRNLQEKYLLSGEEPILSDTLPERLQDFRGTMVERLRRQVTWAPNPTSDGGSFEMTPPMDPDDVYCELGIKKLRLKELTPEGACCYCLVSARTTSGGNWMPTVRIPVVSIKASKKNGFKWKFSRDHNQRVLFACKATDTICIEACYDVEESAGETVTWCVGHVLVSCRGAKSGKLSIFPGSLFSGFVTPVPVTKLVQPSKGLCCSLRRKKNATPAISMSILVTCVHSNPLPARASVPPRFLAFRRHLPLMAQLRDAIMSVGGSQMTPLHVLRQQQVQHALVVMLNPTLMDQLQELWERTLKGKMGTKPTDIVQKQRALLTLATKVFSVHNNISGNQAVITNILGRGAAIPVSVNSLAPRRPVFV</sequence>
<dbReference type="VEuPathDB" id="TriTrypDB:TcG_06422"/>
<feature type="compositionally biased region" description="Basic and acidic residues" evidence="1">
    <location>
        <begin position="478"/>
        <end position="487"/>
    </location>
</feature>
<feature type="region of interest" description="Disordered" evidence="1">
    <location>
        <begin position="383"/>
        <end position="404"/>
    </location>
</feature>
<dbReference type="VEuPathDB" id="TriTrypDB:TcBrA4_0093090"/>
<dbReference type="Proteomes" id="UP000246121">
    <property type="component" value="Unassembled WGS sequence"/>
</dbReference>
<feature type="compositionally biased region" description="Low complexity" evidence="1">
    <location>
        <begin position="22"/>
        <end position="58"/>
    </location>
</feature>
<gene>
    <name evidence="2" type="ORF">C4B63_238g10</name>
</gene>
<dbReference type="VEuPathDB" id="TriTrypDB:Tc_MARK_10338"/>
<dbReference type="VEuPathDB" id="TriTrypDB:C4B63_238g10"/>
<dbReference type="VEuPathDB" id="TriTrypDB:TcCLB.511807.180"/>
<feature type="compositionally biased region" description="Pro residues" evidence="1">
    <location>
        <begin position="75"/>
        <end position="85"/>
    </location>
</feature>
<evidence type="ECO:0000313" key="3">
    <source>
        <dbReference type="Proteomes" id="UP000246121"/>
    </source>
</evidence>
<feature type="compositionally biased region" description="Low complexity" evidence="1">
    <location>
        <begin position="178"/>
        <end position="188"/>
    </location>
</feature>
<feature type="compositionally biased region" description="Low complexity" evidence="1">
    <location>
        <begin position="138"/>
        <end position="152"/>
    </location>
</feature>
<dbReference type="VEuPathDB" id="TriTrypDB:BCY84_17492"/>
<proteinExistence type="predicted"/>
<comment type="caution">
    <text evidence="2">The sequence shown here is derived from an EMBL/GenBank/DDBJ whole genome shotgun (WGS) entry which is preliminary data.</text>
</comment>
<feature type="compositionally biased region" description="Low complexity" evidence="1">
    <location>
        <begin position="105"/>
        <end position="131"/>
    </location>
</feature>
<feature type="region of interest" description="Disordered" evidence="1">
    <location>
        <begin position="342"/>
        <end position="364"/>
    </location>
</feature>
<dbReference type="VEuPathDB" id="TriTrypDB:C3747_83g88"/>
<evidence type="ECO:0000313" key="2">
    <source>
        <dbReference type="EMBL" id="PWU84279.1"/>
    </source>
</evidence>
<feature type="compositionally biased region" description="Basic and acidic residues" evidence="1">
    <location>
        <begin position="260"/>
        <end position="275"/>
    </location>
</feature>
<feature type="compositionally biased region" description="Low complexity" evidence="1">
    <location>
        <begin position="227"/>
        <end position="241"/>
    </location>
</feature>
<feature type="compositionally biased region" description="Low complexity" evidence="1">
    <location>
        <begin position="197"/>
        <end position="221"/>
    </location>
</feature>
<dbReference type="VEuPathDB" id="TriTrypDB:TcCL_NonESM12429"/>
<name>A0A2V2UJ88_TRYCR</name>
<evidence type="ECO:0000256" key="1">
    <source>
        <dbReference type="SAM" id="MobiDB-lite"/>
    </source>
</evidence>
<dbReference type="VEuPathDB" id="TriTrypDB:TCSYLVIO_001153"/>
<feature type="region of interest" description="Disordered" evidence="1">
    <location>
        <begin position="290"/>
        <end position="323"/>
    </location>
</feature>
<feature type="region of interest" description="Disordered" evidence="1">
    <location>
        <begin position="1"/>
        <end position="276"/>
    </location>
</feature>
<dbReference type="VEuPathDB" id="TriTrypDB:TCDM_06840"/>
<organism evidence="2 3">
    <name type="scientific">Trypanosoma cruzi</name>
    <dbReference type="NCBI Taxonomy" id="5693"/>
    <lineage>
        <taxon>Eukaryota</taxon>
        <taxon>Discoba</taxon>
        <taxon>Euglenozoa</taxon>
        <taxon>Kinetoplastea</taxon>
        <taxon>Metakinetoplastina</taxon>
        <taxon>Trypanosomatida</taxon>
        <taxon>Trypanosomatidae</taxon>
        <taxon>Trypanosoma</taxon>
        <taxon>Schizotrypanum</taxon>
    </lineage>
</organism>
<dbReference type="VEuPathDB" id="TriTrypDB:ECC02_008029"/>
<dbReference type="VEuPathDB" id="TriTrypDB:TcCL_NonESM12334"/>
<dbReference type="AlphaFoldDB" id="A0A2V2UJ88"/>
<reference evidence="2 3" key="1">
    <citation type="journal article" date="2018" name="Microb. Genom.">
        <title>Expanding an expanded genome: long-read sequencing of Trypanosoma cruzi.</title>
        <authorList>
            <person name="Berna L."/>
            <person name="Rodriguez M."/>
            <person name="Chiribao M.L."/>
            <person name="Parodi-Talice A."/>
            <person name="Pita S."/>
            <person name="Rijo G."/>
            <person name="Alvarez-Valin F."/>
            <person name="Robello C."/>
        </authorList>
    </citation>
    <scope>NUCLEOTIDE SEQUENCE [LARGE SCALE GENOMIC DNA]</scope>
    <source>
        <strain evidence="2 3">Dm28c</strain>
    </source>
</reference>
<accession>A0A2V2UJ88</accession>